<evidence type="ECO:0000259" key="1">
    <source>
        <dbReference type="SMART" id="SM01321"/>
    </source>
</evidence>
<dbReference type="Pfam" id="PF01797">
    <property type="entry name" value="Y1_Tnp"/>
    <property type="match status" value="1"/>
</dbReference>
<dbReference type="GO" id="GO:0004803">
    <property type="term" value="F:transposase activity"/>
    <property type="evidence" value="ECO:0007669"/>
    <property type="project" value="InterPro"/>
</dbReference>
<dbReference type="Proteomes" id="UP000722750">
    <property type="component" value="Unassembled WGS sequence"/>
</dbReference>
<dbReference type="GO" id="GO:0003677">
    <property type="term" value="F:DNA binding"/>
    <property type="evidence" value="ECO:0007669"/>
    <property type="project" value="InterPro"/>
</dbReference>
<dbReference type="SUPFAM" id="SSF143422">
    <property type="entry name" value="Transposase IS200-like"/>
    <property type="match status" value="1"/>
</dbReference>
<organism evidence="2 3">
    <name type="scientific">Candidatus Scalindua arabica</name>
    <dbReference type="NCBI Taxonomy" id="1127984"/>
    <lineage>
        <taxon>Bacteria</taxon>
        <taxon>Pseudomonadati</taxon>
        <taxon>Planctomycetota</taxon>
        <taxon>Candidatus Brocadiia</taxon>
        <taxon>Candidatus Brocadiales</taxon>
        <taxon>Candidatus Scalinduaceae</taxon>
        <taxon>Candidatus Scalindua</taxon>
    </lineage>
</organism>
<dbReference type="GO" id="GO:0006313">
    <property type="term" value="P:DNA transposition"/>
    <property type="evidence" value="ECO:0007669"/>
    <property type="project" value="InterPro"/>
</dbReference>
<gene>
    <name evidence="2" type="ORF">MAG551_01210</name>
</gene>
<dbReference type="SMART" id="SM01321">
    <property type="entry name" value="Y1_Tnp"/>
    <property type="match status" value="1"/>
</dbReference>
<dbReference type="AlphaFoldDB" id="A0A941W2W2"/>
<dbReference type="EMBL" id="JAANXD010000050">
    <property type="protein sequence ID" value="MBS1258157.1"/>
    <property type="molecule type" value="Genomic_DNA"/>
</dbReference>
<dbReference type="InterPro" id="IPR002686">
    <property type="entry name" value="Transposase_17"/>
</dbReference>
<evidence type="ECO:0000313" key="3">
    <source>
        <dbReference type="Proteomes" id="UP000722750"/>
    </source>
</evidence>
<accession>A0A941W2W2</accession>
<feature type="domain" description="Transposase IS200-like" evidence="1">
    <location>
        <begin position="9"/>
        <end position="123"/>
    </location>
</feature>
<dbReference type="Gene3D" id="3.30.70.1290">
    <property type="entry name" value="Transposase IS200-like"/>
    <property type="match status" value="1"/>
</dbReference>
<protein>
    <recommendedName>
        <fullName evidence="1">Transposase IS200-like domain-containing protein</fullName>
    </recommendedName>
</protein>
<sequence length="226" mass="26722">MSRTARIVVPDLPYHITQRGNYQQEIFQDNEDRLNYLSWINEYSKKYKLSIFAYCLMDNHVHFIVIPQKEDSLAKVFSISHMRYSQYFNKKKNASGHLWQGRFYSCVLDEGYLLTALRYVERNPVRAGIVRKPWRWKWSSAREHVGRRNGIIDLEKITALIDTTAEEWKEYIDLDENEEEVEDIRKHTLLGRPLGTKDFISKLAKRIGMVLSVLPRGRPKKKGTNK</sequence>
<proteinExistence type="predicted"/>
<name>A0A941W2W2_9BACT</name>
<reference evidence="2" key="1">
    <citation type="journal article" date="2021" name="ISME J.">
        <title>Fine-scale metabolic discontinuity in a stratified prokaryote microbiome of a Red Sea deep halocline.</title>
        <authorList>
            <person name="Michoud G."/>
            <person name="Ngugi D.K."/>
            <person name="Barozzi A."/>
            <person name="Merlino G."/>
            <person name="Calleja M.L."/>
            <person name="Delgado-Huertas A."/>
            <person name="Moran X.A.G."/>
            <person name="Daffonchio D."/>
        </authorList>
    </citation>
    <scope>NUCLEOTIDE SEQUENCE</scope>
    <source>
        <strain evidence="2">SuakinDeep_MAG55_1</strain>
    </source>
</reference>
<dbReference type="InterPro" id="IPR036515">
    <property type="entry name" value="Transposase_17_sf"/>
</dbReference>
<dbReference type="PANTHER" id="PTHR34322:SF2">
    <property type="entry name" value="TRANSPOSASE IS200-LIKE DOMAIN-CONTAINING PROTEIN"/>
    <property type="match status" value="1"/>
</dbReference>
<comment type="caution">
    <text evidence="2">The sequence shown here is derived from an EMBL/GenBank/DDBJ whole genome shotgun (WGS) entry which is preliminary data.</text>
</comment>
<dbReference type="PANTHER" id="PTHR34322">
    <property type="entry name" value="TRANSPOSASE, Y1_TNP DOMAIN-CONTAINING"/>
    <property type="match status" value="1"/>
</dbReference>
<evidence type="ECO:0000313" key="2">
    <source>
        <dbReference type="EMBL" id="MBS1258157.1"/>
    </source>
</evidence>